<dbReference type="GO" id="GO:0008270">
    <property type="term" value="F:zinc ion binding"/>
    <property type="evidence" value="ECO:0007669"/>
    <property type="project" value="UniProtKB-KW"/>
</dbReference>
<evidence type="ECO:0000313" key="7">
    <source>
        <dbReference type="EMBL" id="KEP46721.1"/>
    </source>
</evidence>
<organism evidence="7 8">
    <name type="scientific">Rhizoctonia solani 123E</name>
    <dbReference type="NCBI Taxonomy" id="1423351"/>
    <lineage>
        <taxon>Eukaryota</taxon>
        <taxon>Fungi</taxon>
        <taxon>Dikarya</taxon>
        <taxon>Basidiomycota</taxon>
        <taxon>Agaricomycotina</taxon>
        <taxon>Agaricomycetes</taxon>
        <taxon>Cantharellales</taxon>
        <taxon>Ceratobasidiaceae</taxon>
        <taxon>Rhizoctonia</taxon>
    </lineage>
</organism>
<sequence length="245" mass="26927">FVRDDHKDDTVIDLVQMEDAPLPPPSTSRTPRPRLPSQPSHGHTNPRSQRLTPLGPSVHSSSVVSNQTSRLAPLSPGSQELRDINEDYLDYESNSVFRVDSDYTLTATTTHNVSNKRTASLSDEDDSEDRGPLLSEYMCPICYSPPRSAIVTLCGHILCGQCLHGATTTRQTAVRPLCPVCRTPLPNLRFAFPSIQFNLNPNIPLNVMNENRASGAGVDVNAVQERWDPARSGVIGLEILTVNEM</sequence>
<dbReference type="SUPFAM" id="SSF57850">
    <property type="entry name" value="RING/U-box"/>
    <property type="match status" value="1"/>
</dbReference>
<evidence type="ECO:0000259" key="6">
    <source>
        <dbReference type="PROSITE" id="PS50089"/>
    </source>
</evidence>
<gene>
    <name evidence="7" type="ORF">V565_184530</name>
</gene>
<dbReference type="GO" id="GO:0032183">
    <property type="term" value="F:SUMO binding"/>
    <property type="evidence" value="ECO:0007669"/>
    <property type="project" value="TreeGrafter"/>
</dbReference>
<evidence type="ECO:0000256" key="1">
    <source>
        <dbReference type="ARBA" id="ARBA00022723"/>
    </source>
</evidence>
<dbReference type="GO" id="GO:0061630">
    <property type="term" value="F:ubiquitin protein ligase activity"/>
    <property type="evidence" value="ECO:0007669"/>
    <property type="project" value="InterPro"/>
</dbReference>
<reference evidence="7 8" key="1">
    <citation type="submission" date="2013-12" db="EMBL/GenBank/DDBJ databases">
        <authorList>
            <person name="Cubeta M."/>
            <person name="Pakala S."/>
            <person name="Fedorova N."/>
            <person name="Thomas E."/>
            <person name="Dean R."/>
            <person name="Jabaji S."/>
            <person name="Neate S."/>
            <person name="Toda T."/>
            <person name="Tavantzis S."/>
            <person name="Vilgalys R."/>
            <person name="Bharathan N."/>
            <person name="Pakala S."/>
            <person name="Losada L.S."/>
            <person name="Zafar N."/>
            <person name="Nierman W."/>
        </authorList>
    </citation>
    <scope>NUCLEOTIDE SEQUENCE [LARGE SCALE GENOMIC DNA]</scope>
    <source>
        <strain evidence="7 8">123E</strain>
    </source>
</reference>
<feature type="region of interest" description="Disordered" evidence="5">
    <location>
        <begin position="1"/>
        <end position="79"/>
    </location>
</feature>
<accession>A0A074RHZ7</accession>
<dbReference type="EMBL" id="AZST01000977">
    <property type="protein sequence ID" value="KEP46721.1"/>
    <property type="molecule type" value="Genomic_DNA"/>
</dbReference>
<dbReference type="Pfam" id="PF13920">
    <property type="entry name" value="zf-C3HC4_3"/>
    <property type="match status" value="1"/>
</dbReference>
<dbReference type="PROSITE" id="PS00518">
    <property type="entry name" value="ZF_RING_1"/>
    <property type="match status" value="1"/>
</dbReference>
<dbReference type="GO" id="GO:0033768">
    <property type="term" value="C:SUMO-targeted ubiquitin ligase complex"/>
    <property type="evidence" value="ECO:0007669"/>
    <property type="project" value="TreeGrafter"/>
</dbReference>
<protein>
    <submittedName>
        <fullName evidence="7">Zinc finger, C3HC4 type (RING finger) protein</fullName>
    </submittedName>
</protein>
<feature type="compositionally biased region" description="Low complexity" evidence="5">
    <location>
        <begin position="27"/>
        <end position="40"/>
    </location>
</feature>
<dbReference type="GO" id="GO:0006511">
    <property type="term" value="P:ubiquitin-dependent protein catabolic process"/>
    <property type="evidence" value="ECO:0007669"/>
    <property type="project" value="TreeGrafter"/>
</dbReference>
<keyword evidence="3" id="KW-0862">Zinc</keyword>
<dbReference type="Proteomes" id="UP000027456">
    <property type="component" value="Unassembled WGS sequence"/>
</dbReference>
<keyword evidence="2 4" id="KW-0863">Zinc-finger</keyword>
<evidence type="ECO:0000256" key="5">
    <source>
        <dbReference type="SAM" id="MobiDB-lite"/>
    </source>
</evidence>
<dbReference type="STRING" id="1423351.A0A074RHZ7"/>
<dbReference type="PROSITE" id="PS50089">
    <property type="entry name" value="ZF_RING_2"/>
    <property type="match status" value="1"/>
</dbReference>
<feature type="compositionally biased region" description="Polar residues" evidence="5">
    <location>
        <begin position="41"/>
        <end position="51"/>
    </location>
</feature>
<keyword evidence="8" id="KW-1185">Reference proteome</keyword>
<dbReference type="PANTHER" id="PTHR47094:SF1">
    <property type="entry name" value="RING-TYPE E3 UBIQUITIN TRANSFERASE"/>
    <property type="match status" value="1"/>
</dbReference>
<dbReference type="PANTHER" id="PTHR47094">
    <property type="entry name" value="ELFLESS, ISOFORM B"/>
    <property type="match status" value="1"/>
</dbReference>
<dbReference type="GO" id="GO:0016567">
    <property type="term" value="P:protein ubiquitination"/>
    <property type="evidence" value="ECO:0007669"/>
    <property type="project" value="UniProtKB-UniPathway"/>
</dbReference>
<evidence type="ECO:0000256" key="3">
    <source>
        <dbReference type="ARBA" id="ARBA00022833"/>
    </source>
</evidence>
<dbReference type="InterPro" id="IPR013083">
    <property type="entry name" value="Znf_RING/FYVE/PHD"/>
</dbReference>
<proteinExistence type="predicted"/>
<feature type="compositionally biased region" description="Basic and acidic residues" evidence="5">
    <location>
        <begin position="1"/>
        <end position="10"/>
    </location>
</feature>
<dbReference type="InterPro" id="IPR017907">
    <property type="entry name" value="Znf_RING_CS"/>
</dbReference>
<dbReference type="UniPathway" id="UPA00143"/>
<keyword evidence="1" id="KW-0479">Metal-binding</keyword>
<evidence type="ECO:0000256" key="4">
    <source>
        <dbReference type="PROSITE-ProRule" id="PRU00175"/>
    </source>
</evidence>
<feature type="domain" description="RING-type" evidence="6">
    <location>
        <begin position="139"/>
        <end position="182"/>
    </location>
</feature>
<name>A0A074RHZ7_9AGAM</name>
<dbReference type="Gene3D" id="3.30.40.10">
    <property type="entry name" value="Zinc/RING finger domain, C3HC4 (zinc finger)"/>
    <property type="match status" value="1"/>
</dbReference>
<dbReference type="GO" id="GO:0140082">
    <property type="term" value="F:SUMO-ubiquitin ligase activity"/>
    <property type="evidence" value="ECO:0007669"/>
    <property type="project" value="TreeGrafter"/>
</dbReference>
<feature type="compositionally biased region" description="Polar residues" evidence="5">
    <location>
        <begin position="58"/>
        <end position="70"/>
    </location>
</feature>
<evidence type="ECO:0000256" key="2">
    <source>
        <dbReference type="ARBA" id="ARBA00022771"/>
    </source>
</evidence>
<dbReference type="InterPro" id="IPR001841">
    <property type="entry name" value="Znf_RING"/>
</dbReference>
<comment type="caution">
    <text evidence="7">The sequence shown here is derived from an EMBL/GenBank/DDBJ whole genome shotgun (WGS) entry which is preliminary data.</text>
</comment>
<feature type="non-terminal residue" evidence="7">
    <location>
        <position position="1"/>
    </location>
</feature>
<dbReference type="SMART" id="SM00184">
    <property type="entry name" value="RING"/>
    <property type="match status" value="1"/>
</dbReference>
<dbReference type="OrthoDB" id="6270329at2759"/>
<dbReference type="InterPro" id="IPR049627">
    <property type="entry name" value="SLX8"/>
</dbReference>
<dbReference type="HOGENOM" id="CLU_1135832_0_0_1"/>
<evidence type="ECO:0000313" key="8">
    <source>
        <dbReference type="Proteomes" id="UP000027456"/>
    </source>
</evidence>
<dbReference type="AlphaFoldDB" id="A0A074RHZ7"/>